<feature type="transmembrane region" description="Helical" evidence="9">
    <location>
        <begin position="460"/>
        <end position="478"/>
    </location>
</feature>
<sequence length="784" mass="87152">MSTMTDITLSSISSVSALSGVAPLTLPSAWAAQVESQLLAEEKVLAWLETDLDTQLHFSSGLVVVTNQALLASPGAAQEGAAWRRWVYQPGLRLIHHDYSGVGSLELVNADSRLACWRYTLGGDTAAARLIEHFTEQLDYQLTGEPLQPSVDVVCPKCQRILDAPLLPGEEACVACRREIHVSPSTWTLFRLWRFAKPYQWRLLTGFLLTLGSTAATLVPPYMTMPLMDNVLIPYQNGKPIDTALVTFYLTGLLGAAFVAWGLGWTRTYMLARVSERIGADLRTATYDHLLKLSHAYFGGKRTGDLMARIGSETDRLNVFLSLHLLDFATDVLMMVMTIIILVSIDPWLALVTLMPLPVIAWLIHLVRDRLRTGFEKVDRVWAEVTSVLADTIPGIRVVKAFAQEKREAARFRAANDRNLEVNDRVNKVWSVFTPTVTLLTEVGLLVVWVFGIWQVSKDQITVGVLTAFLAYISRFYLRLDSMSRIVSFTQKAAAGTKRIFEILDHVSSVPEPVHPVHLPVVKGRIELCGVGFRYGTRSVTRDISITIEPGEMIGLVGHSGSGKSTLVNLICRFYDVTEGAILLDGVDIRSLPVAEYRKHIGLVLQEPFLFFGTIAENIAYGKLDAKREEVVAAARAAHAHEFILRLPHGYDSLVGERGQALSGGERQRISIARALLIDPRILILDEATSSVDTTTEKEIQRALENLVRGRTTIAIAHRLSTLRDANRLIVLDRDSVIETGNHAQLMAQEGHYYGLYQAQARNVDTEDDLRRPDIDRKTEDGRE</sequence>
<dbReference type="Pfam" id="PF00664">
    <property type="entry name" value="ABC_membrane"/>
    <property type="match status" value="1"/>
</dbReference>
<dbReference type="InterPro" id="IPR027417">
    <property type="entry name" value="P-loop_NTPase"/>
</dbReference>
<evidence type="ECO:0000259" key="11">
    <source>
        <dbReference type="PROSITE" id="PS50929"/>
    </source>
</evidence>
<keyword evidence="13" id="KW-1185">Reference proteome</keyword>
<dbReference type="GO" id="GO:0005524">
    <property type="term" value="F:ATP binding"/>
    <property type="evidence" value="ECO:0007669"/>
    <property type="project" value="UniProtKB-KW"/>
</dbReference>
<feature type="domain" description="ABC transporter" evidence="10">
    <location>
        <begin position="526"/>
        <end position="759"/>
    </location>
</feature>
<feature type="transmembrane region" description="Helical" evidence="9">
    <location>
        <begin position="429"/>
        <end position="454"/>
    </location>
</feature>
<evidence type="ECO:0000256" key="2">
    <source>
        <dbReference type="ARBA" id="ARBA00022475"/>
    </source>
</evidence>
<comment type="subcellular location">
    <subcellularLocation>
        <location evidence="1">Cell membrane</location>
        <topology evidence="1">Multi-pass membrane protein</topology>
    </subcellularLocation>
</comment>
<dbReference type="SUPFAM" id="SSF90123">
    <property type="entry name" value="ABC transporter transmembrane region"/>
    <property type="match status" value="1"/>
</dbReference>
<keyword evidence="7 9" id="KW-0472">Membrane</keyword>
<feature type="transmembrane region" description="Helical" evidence="9">
    <location>
        <begin position="243"/>
        <end position="263"/>
    </location>
</feature>
<dbReference type="InterPro" id="IPR036640">
    <property type="entry name" value="ABC1_TM_sf"/>
</dbReference>
<evidence type="ECO:0000259" key="10">
    <source>
        <dbReference type="PROSITE" id="PS50893"/>
    </source>
</evidence>
<protein>
    <submittedName>
        <fullName evidence="12">ATP-binding cassette, subfamily B</fullName>
    </submittedName>
</protein>
<dbReference type="CDD" id="cd18563">
    <property type="entry name" value="ABC_6TM_exporter_like"/>
    <property type="match status" value="1"/>
</dbReference>
<keyword evidence="6 9" id="KW-1133">Transmembrane helix</keyword>
<evidence type="ECO:0000313" key="12">
    <source>
        <dbReference type="EMBL" id="SDQ99461.1"/>
    </source>
</evidence>
<dbReference type="EMBL" id="FNKY01000001">
    <property type="protein sequence ID" value="SDQ99461.1"/>
    <property type="molecule type" value="Genomic_DNA"/>
</dbReference>
<dbReference type="SMART" id="SM00382">
    <property type="entry name" value="AAA"/>
    <property type="match status" value="1"/>
</dbReference>
<dbReference type="InterPro" id="IPR017871">
    <property type="entry name" value="ABC_transporter-like_CS"/>
</dbReference>
<feature type="domain" description="ABC transmembrane type-1" evidence="11">
    <location>
        <begin position="204"/>
        <end position="492"/>
    </location>
</feature>
<dbReference type="Gene3D" id="3.40.50.300">
    <property type="entry name" value="P-loop containing nucleotide triphosphate hydrolases"/>
    <property type="match status" value="1"/>
</dbReference>
<dbReference type="PROSITE" id="PS50893">
    <property type="entry name" value="ABC_TRANSPORTER_2"/>
    <property type="match status" value="1"/>
</dbReference>
<dbReference type="Proteomes" id="UP000183471">
    <property type="component" value="Unassembled WGS sequence"/>
</dbReference>
<dbReference type="Gene3D" id="1.20.1560.10">
    <property type="entry name" value="ABC transporter type 1, transmembrane domain"/>
    <property type="match status" value="1"/>
</dbReference>
<dbReference type="InterPro" id="IPR011527">
    <property type="entry name" value="ABC1_TM_dom"/>
</dbReference>
<keyword evidence="5 12" id="KW-0067">ATP-binding</keyword>
<reference evidence="12 13" key="1">
    <citation type="submission" date="2016-10" db="EMBL/GenBank/DDBJ databases">
        <authorList>
            <person name="Varghese N."/>
            <person name="Submissions S."/>
        </authorList>
    </citation>
    <scope>NUCLEOTIDE SEQUENCE [LARGE SCALE GENOMIC DNA]</scope>
    <source>
        <strain evidence="12 13">Nl1</strain>
    </source>
</reference>
<feature type="region of interest" description="Disordered" evidence="8">
    <location>
        <begin position="765"/>
        <end position="784"/>
    </location>
</feature>
<dbReference type="PROSITE" id="PS50929">
    <property type="entry name" value="ABC_TM1F"/>
    <property type="match status" value="1"/>
</dbReference>
<feature type="transmembrane region" description="Helical" evidence="9">
    <location>
        <begin position="317"/>
        <end position="342"/>
    </location>
</feature>
<evidence type="ECO:0000313" key="13">
    <source>
        <dbReference type="Proteomes" id="UP000183471"/>
    </source>
</evidence>
<gene>
    <name evidence="12" type="ORF">SAMN05216402_3166</name>
</gene>
<keyword evidence="2" id="KW-1003">Cell membrane</keyword>
<dbReference type="SUPFAM" id="SSF52540">
    <property type="entry name" value="P-loop containing nucleoside triphosphate hydrolases"/>
    <property type="match status" value="1"/>
</dbReference>
<dbReference type="InterPro" id="IPR003439">
    <property type="entry name" value="ABC_transporter-like_ATP-bd"/>
</dbReference>
<organism evidence="12 13">
    <name type="scientific">Nitrosospira multiformis</name>
    <dbReference type="NCBI Taxonomy" id="1231"/>
    <lineage>
        <taxon>Bacteria</taxon>
        <taxon>Pseudomonadati</taxon>
        <taxon>Pseudomonadota</taxon>
        <taxon>Betaproteobacteria</taxon>
        <taxon>Nitrosomonadales</taxon>
        <taxon>Nitrosomonadaceae</taxon>
        <taxon>Nitrosospira</taxon>
    </lineage>
</organism>
<dbReference type="Pfam" id="PF00005">
    <property type="entry name" value="ABC_tran"/>
    <property type="match status" value="1"/>
</dbReference>
<evidence type="ECO:0000256" key="7">
    <source>
        <dbReference type="ARBA" id="ARBA00023136"/>
    </source>
</evidence>
<dbReference type="InterPro" id="IPR003593">
    <property type="entry name" value="AAA+_ATPase"/>
</dbReference>
<accession>A0ABY0TL00</accession>
<feature type="compositionally biased region" description="Basic and acidic residues" evidence="8">
    <location>
        <begin position="769"/>
        <end position="784"/>
    </location>
</feature>
<dbReference type="PANTHER" id="PTHR43394:SF1">
    <property type="entry name" value="ATP-BINDING CASSETTE SUB-FAMILY B MEMBER 10, MITOCHONDRIAL"/>
    <property type="match status" value="1"/>
</dbReference>
<name>A0ABY0TL00_9PROT</name>
<evidence type="ECO:0000256" key="1">
    <source>
        <dbReference type="ARBA" id="ARBA00004651"/>
    </source>
</evidence>
<proteinExistence type="predicted"/>
<evidence type="ECO:0000256" key="9">
    <source>
        <dbReference type="SAM" id="Phobius"/>
    </source>
</evidence>
<evidence type="ECO:0000256" key="4">
    <source>
        <dbReference type="ARBA" id="ARBA00022741"/>
    </source>
</evidence>
<dbReference type="PANTHER" id="PTHR43394">
    <property type="entry name" value="ATP-DEPENDENT PERMEASE MDL1, MITOCHONDRIAL"/>
    <property type="match status" value="1"/>
</dbReference>
<evidence type="ECO:0000256" key="6">
    <source>
        <dbReference type="ARBA" id="ARBA00022989"/>
    </source>
</evidence>
<feature type="transmembrane region" description="Helical" evidence="9">
    <location>
        <begin position="348"/>
        <end position="367"/>
    </location>
</feature>
<evidence type="ECO:0000256" key="8">
    <source>
        <dbReference type="SAM" id="MobiDB-lite"/>
    </source>
</evidence>
<feature type="transmembrane region" description="Helical" evidence="9">
    <location>
        <begin position="201"/>
        <end position="223"/>
    </location>
</feature>
<comment type="caution">
    <text evidence="12">The sequence shown here is derived from an EMBL/GenBank/DDBJ whole genome shotgun (WGS) entry which is preliminary data.</text>
</comment>
<keyword evidence="4" id="KW-0547">Nucleotide-binding</keyword>
<evidence type="ECO:0000256" key="3">
    <source>
        <dbReference type="ARBA" id="ARBA00022692"/>
    </source>
</evidence>
<keyword evidence="3 9" id="KW-0812">Transmembrane</keyword>
<dbReference type="InterPro" id="IPR039421">
    <property type="entry name" value="Type_1_exporter"/>
</dbReference>
<dbReference type="PROSITE" id="PS00211">
    <property type="entry name" value="ABC_TRANSPORTER_1"/>
    <property type="match status" value="1"/>
</dbReference>
<evidence type="ECO:0000256" key="5">
    <source>
        <dbReference type="ARBA" id="ARBA00022840"/>
    </source>
</evidence>